<evidence type="ECO:0000313" key="2">
    <source>
        <dbReference type="Proteomes" id="UP000076502"/>
    </source>
</evidence>
<protein>
    <submittedName>
        <fullName evidence="1">Uncharacterized protein</fullName>
    </submittedName>
</protein>
<dbReference type="AlphaFoldDB" id="A0A154PQK2"/>
<name>A0A154PQK2_DUFNO</name>
<gene>
    <name evidence="1" type="ORF">WN55_06537</name>
</gene>
<keyword evidence="2" id="KW-1185">Reference proteome</keyword>
<sequence length="100" mass="11700">MSFIRGIKRMVKKYTVTDIAKFVNNGKRNFQVSSLYFMFDNFGKADLKNTRTKRMYVHTKQPIDVAGHRCLTIYMLFMDLDNAIVTICFSNSREKKSSLN</sequence>
<accession>A0A154PQK2</accession>
<dbReference type="EMBL" id="KQ435030">
    <property type="protein sequence ID" value="KZC14007.1"/>
    <property type="molecule type" value="Genomic_DNA"/>
</dbReference>
<reference evidence="1 2" key="1">
    <citation type="submission" date="2015-07" db="EMBL/GenBank/DDBJ databases">
        <title>The genome of Dufourea novaeangliae.</title>
        <authorList>
            <person name="Pan H."/>
            <person name="Kapheim K."/>
        </authorList>
    </citation>
    <scope>NUCLEOTIDE SEQUENCE [LARGE SCALE GENOMIC DNA]</scope>
    <source>
        <strain evidence="1">0120121106</strain>
        <tissue evidence="1">Whole body</tissue>
    </source>
</reference>
<evidence type="ECO:0000313" key="1">
    <source>
        <dbReference type="EMBL" id="KZC14007.1"/>
    </source>
</evidence>
<proteinExistence type="predicted"/>
<organism evidence="1 2">
    <name type="scientific">Dufourea novaeangliae</name>
    <name type="common">Sweat bee</name>
    <dbReference type="NCBI Taxonomy" id="178035"/>
    <lineage>
        <taxon>Eukaryota</taxon>
        <taxon>Metazoa</taxon>
        <taxon>Ecdysozoa</taxon>
        <taxon>Arthropoda</taxon>
        <taxon>Hexapoda</taxon>
        <taxon>Insecta</taxon>
        <taxon>Pterygota</taxon>
        <taxon>Neoptera</taxon>
        <taxon>Endopterygota</taxon>
        <taxon>Hymenoptera</taxon>
        <taxon>Apocrita</taxon>
        <taxon>Aculeata</taxon>
        <taxon>Apoidea</taxon>
        <taxon>Anthophila</taxon>
        <taxon>Halictidae</taxon>
        <taxon>Rophitinae</taxon>
        <taxon>Dufourea</taxon>
    </lineage>
</organism>
<dbReference type="Proteomes" id="UP000076502">
    <property type="component" value="Unassembled WGS sequence"/>
</dbReference>